<dbReference type="EMBL" id="FP475956">
    <property type="protein sequence ID" value="CAZ90338.1"/>
    <property type="molecule type" value="Genomic_DNA"/>
</dbReference>
<dbReference type="CAZy" id="GT26">
    <property type="family name" value="Glycosyltransferase Family 26"/>
</dbReference>
<evidence type="ECO:0000256" key="2">
    <source>
        <dbReference type="ARBA" id="ARBA00022679"/>
    </source>
</evidence>
<dbReference type="Proteomes" id="UP000002372">
    <property type="component" value="Chromosome"/>
</dbReference>
<evidence type="ECO:0000256" key="1">
    <source>
        <dbReference type="ARBA" id="ARBA00022676"/>
    </source>
</evidence>
<evidence type="ECO:0000313" key="4">
    <source>
        <dbReference type="EMBL" id="CQR28726.1"/>
    </source>
</evidence>
<dbReference type="KEGG" id="thi:THI_3763"/>
<dbReference type="eggNOG" id="COG1922">
    <property type="taxonomic scope" value="Bacteria"/>
</dbReference>
<dbReference type="CDD" id="cd06533">
    <property type="entry name" value="Glyco_transf_WecG_TagA"/>
    <property type="match status" value="1"/>
</dbReference>
<name>D6CP60_THIA3</name>
<gene>
    <name evidence="3" type="ordered locus">THI_3763</name>
    <name evidence="4" type="ORF">THICB1_110508</name>
</gene>
<reference evidence="4 6" key="4">
    <citation type="submission" date="2015-03" db="EMBL/GenBank/DDBJ databases">
        <authorList>
            <person name="Regsiter A."/>
            <person name="william w."/>
        </authorList>
    </citation>
    <scope>NUCLEOTIDE SEQUENCE [LARGE SCALE GENOMIC DNA]</scope>
    <source>
        <strain evidence="4 6">CB1</strain>
    </source>
</reference>
<keyword evidence="1 3" id="KW-0328">Glycosyltransferase</keyword>
<dbReference type="Pfam" id="PF03808">
    <property type="entry name" value="Glyco_tran_WecG"/>
    <property type="match status" value="1"/>
</dbReference>
<dbReference type="EMBL" id="CTRI01000003">
    <property type="protein sequence ID" value="CQR28726.1"/>
    <property type="molecule type" value="Genomic_DNA"/>
</dbReference>
<reference evidence="5" key="2">
    <citation type="journal article" date="2010" name="PLoS Genet.">
        <title>Structure, function, and evolution of the Thiomonas spp. genome.</title>
        <authorList>
            <person name="Arsene-Ploetze F."/>
            <person name="Koechler S."/>
            <person name="Marchal M."/>
            <person name="Coppee J.Y."/>
            <person name="Chandler M."/>
            <person name="Bonnefoy V."/>
            <person name="Brochier-Armanet C."/>
            <person name="Barakat M."/>
            <person name="Barbe V."/>
            <person name="Battaglia-Brunet F."/>
            <person name="Bruneel O."/>
            <person name="Bryan C.G."/>
            <person name="Cleiss-Arnold J."/>
            <person name="Cruveiller S."/>
            <person name="Erhardt M."/>
            <person name="Heinrich-Salmeron A."/>
            <person name="Hommais F."/>
            <person name="Joulian C."/>
            <person name="Krin E."/>
            <person name="Lieutaud A."/>
            <person name="Lievremont D."/>
            <person name="Michel C."/>
            <person name="Muller D."/>
            <person name="Ortet P."/>
            <person name="Proux C."/>
            <person name="Siguier P."/>
            <person name="Roche D."/>
            <person name="Rouy Z."/>
            <person name="Salvignol G."/>
            <person name="Slyemi D."/>
            <person name="Talla E."/>
            <person name="Weiss S."/>
            <person name="Weissenbach J."/>
            <person name="Medigue C."/>
            <person name="Bertin P.N."/>
        </authorList>
    </citation>
    <scope>NUCLEOTIDE SEQUENCE [LARGE SCALE GENOMIC DNA]</scope>
    <source>
        <strain evidence="5">DSM 22701 / CIP 110005 / 3As</strain>
    </source>
</reference>
<dbReference type="RefSeq" id="WP_013107547.1">
    <property type="nucleotide sequence ID" value="NC_014145.1"/>
</dbReference>
<dbReference type="AlphaFoldDB" id="D6CP60"/>
<keyword evidence="6" id="KW-1185">Reference proteome</keyword>
<evidence type="ECO:0000313" key="6">
    <source>
        <dbReference type="Proteomes" id="UP000078599"/>
    </source>
</evidence>
<reference evidence="3" key="3">
    <citation type="submission" date="2010-07" db="EMBL/GenBank/DDBJ databases">
        <authorList>
            <person name="Genoscope - CEA"/>
        </authorList>
    </citation>
    <scope>NUCLEOTIDE SEQUENCE</scope>
    <source>
        <strain evidence="3">3As</strain>
    </source>
</reference>
<evidence type="ECO:0000313" key="5">
    <source>
        <dbReference type="Proteomes" id="UP000002372"/>
    </source>
</evidence>
<dbReference type="PANTHER" id="PTHR34136">
    <property type="match status" value="1"/>
</dbReference>
<dbReference type="PANTHER" id="PTHR34136:SF1">
    <property type="entry name" value="UDP-N-ACETYL-D-MANNOSAMINURONIC ACID TRANSFERASE"/>
    <property type="match status" value="1"/>
</dbReference>
<proteinExistence type="predicted"/>
<sequence length="268" mass="29230">MSSDVPRTQTSAAPGAMSLFGLSIQNTTLELAAETLLQSASSRQGRRVYFVNAHCVNIAASEADYEHILHDADLLYADGIGMRLAARVAGVALRGNVNGTDLFPLLCAGAARAGLELAFIGGKPGIAQACARNMMDAHPGLKVTYIQDGYFSAAETSDVLQAVRHSQARLVFVAMGVPRQEQFIHAHRDDLGATVCIGVGALFDFYSGTIPRAPRLMRRFGLEWLFRLLVEPRRLFARYVLGNPQFVARVLWRRLQSRGALTHEPLAH</sequence>
<reference key="1">
    <citation type="submission" date="2009-07" db="EMBL/GenBank/DDBJ databases">
        <authorList>
            <person name="Genoscope - CEA"/>
        </authorList>
    </citation>
    <scope>NUCLEOTIDE SEQUENCE</scope>
    <source>
        <strain>3As</strain>
    </source>
</reference>
<keyword evidence="2 3" id="KW-0808">Transferase</keyword>
<dbReference type="Proteomes" id="UP000078599">
    <property type="component" value="Unassembled WGS sequence"/>
</dbReference>
<dbReference type="EC" id="2.4.1.187" evidence="3"/>
<dbReference type="GO" id="GO:0047244">
    <property type="term" value="F:N-acetylglucosaminyldiphosphoundecaprenol N-acetyl-beta-D-mannosaminyltransferase activity"/>
    <property type="evidence" value="ECO:0007669"/>
    <property type="project" value="UniProtKB-EC"/>
</dbReference>
<organism evidence="3 5">
    <name type="scientific">Thiomonas arsenitoxydans (strain DSM 22701 / CIP 110005 / 3As)</name>
    <dbReference type="NCBI Taxonomy" id="426114"/>
    <lineage>
        <taxon>Bacteria</taxon>
        <taxon>Pseudomonadati</taxon>
        <taxon>Pseudomonadota</taxon>
        <taxon>Betaproteobacteria</taxon>
        <taxon>Burkholderiales</taxon>
        <taxon>Thiomonas</taxon>
    </lineage>
</organism>
<protein>
    <submittedName>
        <fullName evidence="3">N-acetylglucosaminyldiphosphoundecaprenol N-acetyl-beta-D-mannosaminyltransferase</fullName>
        <ecNumber evidence="3">2.4.1.187</ecNumber>
    </submittedName>
</protein>
<accession>D6CP60</accession>
<dbReference type="NCBIfam" id="TIGR00696">
    <property type="entry name" value="wecG_tagA_cpsF"/>
    <property type="match status" value="1"/>
</dbReference>
<dbReference type="InterPro" id="IPR004629">
    <property type="entry name" value="WecG_TagA_CpsF"/>
</dbReference>
<dbReference type="HOGENOM" id="CLU_063203_0_1_4"/>
<evidence type="ECO:0000313" key="3">
    <source>
        <dbReference type="EMBL" id="CAZ90338.1"/>
    </source>
</evidence>